<dbReference type="OrthoDB" id="797195at2"/>
<evidence type="ECO:0000313" key="1">
    <source>
        <dbReference type="EMBL" id="TPG52253.1"/>
    </source>
</evidence>
<dbReference type="Proteomes" id="UP000319931">
    <property type="component" value="Unassembled WGS sequence"/>
</dbReference>
<accession>A0A502FTE1</accession>
<name>A0A502FTE1_9SPHN</name>
<evidence type="ECO:0000313" key="2">
    <source>
        <dbReference type="Proteomes" id="UP000319931"/>
    </source>
</evidence>
<dbReference type="EMBL" id="RCZC01000004">
    <property type="protein sequence ID" value="TPG52253.1"/>
    <property type="molecule type" value="Genomic_DNA"/>
</dbReference>
<reference evidence="1 2" key="1">
    <citation type="journal article" date="2019" name="Environ. Microbiol.">
        <title>Species interactions and distinct microbial communities in high Arctic permafrost affected cryosols are associated with the CH4 and CO2 gas fluxes.</title>
        <authorList>
            <person name="Altshuler I."/>
            <person name="Hamel J."/>
            <person name="Turney S."/>
            <person name="Magnuson E."/>
            <person name="Levesque R."/>
            <person name="Greer C."/>
            <person name="Whyte L.G."/>
        </authorList>
    </citation>
    <scope>NUCLEOTIDE SEQUENCE [LARGE SCALE GENOMIC DNA]</scope>
    <source>
        <strain evidence="1 2">E6.1</strain>
    </source>
</reference>
<proteinExistence type="predicted"/>
<comment type="caution">
    <text evidence="1">The sequence shown here is derived from an EMBL/GenBank/DDBJ whole genome shotgun (WGS) entry which is preliminary data.</text>
</comment>
<protein>
    <recommendedName>
        <fullName evidence="3">Muconolactone isomerase domain-containing protein</fullName>
    </recommendedName>
</protein>
<keyword evidence="2" id="KW-1185">Reference proteome</keyword>
<evidence type="ECO:0008006" key="3">
    <source>
        <dbReference type="Google" id="ProtNLM"/>
    </source>
</evidence>
<organism evidence="1 2">
    <name type="scientific">Sphingomonas glacialis</name>
    <dbReference type="NCBI Taxonomy" id="658225"/>
    <lineage>
        <taxon>Bacteria</taxon>
        <taxon>Pseudomonadati</taxon>
        <taxon>Pseudomonadota</taxon>
        <taxon>Alphaproteobacteria</taxon>
        <taxon>Sphingomonadales</taxon>
        <taxon>Sphingomonadaceae</taxon>
        <taxon>Sphingomonas</taxon>
    </lineage>
</organism>
<gene>
    <name evidence="1" type="ORF">EAH76_15190</name>
</gene>
<sequence>MATAQSSRAVAPPEAAVPTTRILAIGTLTSKANATNLKVTLQSEVRDTVQLYLAGKLDQWFVKQDDTGVVFILNVTDVTQARAMLEGLPLGQAGLMSFQLTPLGPLRPLGVLLGK</sequence>
<dbReference type="AlphaFoldDB" id="A0A502FTE1"/>